<dbReference type="GO" id="GO:0003723">
    <property type="term" value="F:RNA binding"/>
    <property type="evidence" value="ECO:0007669"/>
    <property type="project" value="InterPro"/>
</dbReference>
<dbReference type="InterPro" id="IPR014780">
    <property type="entry name" value="tRNA_psdUridine_synth_TruB"/>
</dbReference>
<evidence type="ECO:0000256" key="3">
    <source>
        <dbReference type="ARBA" id="ARBA00022694"/>
    </source>
</evidence>
<evidence type="ECO:0000256" key="1">
    <source>
        <dbReference type="ARBA" id="ARBA00000385"/>
    </source>
</evidence>
<evidence type="ECO:0000256" key="2">
    <source>
        <dbReference type="ARBA" id="ARBA00005642"/>
    </source>
</evidence>
<gene>
    <name evidence="5 7" type="primary">truB</name>
    <name evidence="7" type="ORF">CPU2_260</name>
</gene>
<dbReference type="GeneID" id="66556810"/>
<accession>A0AAD1CM28</accession>
<dbReference type="PANTHER" id="PTHR13767">
    <property type="entry name" value="TRNA-PSEUDOURIDINE SYNTHASE"/>
    <property type="match status" value="1"/>
</dbReference>
<comment type="catalytic activity">
    <reaction evidence="1 5">
        <text>uridine(55) in tRNA = pseudouridine(55) in tRNA</text>
        <dbReference type="Rhea" id="RHEA:42532"/>
        <dbReference type="Rhea" id="RHEA-COMP:10101"/>
        <dbReference type="Rhea" id="RHEA-COMP:10102"/>
        <dbReference type="ChEBI" id="CHEBI:65314"/>
        <dbReference type="ChEBI" id="CHEBI:65315"/>
        <dbReference type="EC" id="5.4.99.25"/>
    </reaction>
</comment>
<dbReference type="InterPro" id="IPR020103">
    <property type="entry name" value="PsdUridine_synth_cat_dom_sf"/>
</dbReference>
<keyword evidence="3 5" id="KW-0819">tRNA processing</keyword>
<dbReference type="Pfam" id="PF01509">
    <property type="entry name" value="TruB_N"/>
    <property type="match status" value="1"/>
</dbReference>
<keyword evidence="4 5" id="KW-0413">Isomerase</keyword>
<name>A0AAD1CM28_9FLAO</name>
<evidence type="ECO:0000313" key="8">
    <source>
        <dbReference type="Proteomes" id="UP000262607"/>
    </source>
</evidence>
<comment type="function">
    <text evidence="5">Responsible for synthesis of pseudouridine from uracil-55 in the psi GC loop of transfer RNAs.</text>
</comment>
<proteinExistence type="inferred from homology"/>
<evidence type="ECO:0000259" key="6">
    <source>
        <dbReference type="Pfam" id="PF01509"/>
    </source>
</evidence>
<evidence type="ECO:0000256" key="4">
    <source>
        <dbReference type="ARBA" id="ARBA00023235"/>
    </source>
</evidence>
<dbReference type="GO" id="GO:1990481">
    <property type="term" value="P:mRNA pseudouridine synthesis"/>
    <property type="evidence" value="ECO:0007669"/>
    <property type="project" value="TreeGrafter"/>
</dbReference>
<evidence type="ECO:0000256" key="5">
    <source>
        <dbReference type="HAMAP-Rule" id="MF_01080"/>
    </source>
</evidence>
<comment type="similarity">
    <text evidence="2 5">Belongs to the pseudouridine synthase TruB family. Type 1 subfamily.</text>
</comment>
<feature type="active site" description="Nucleophile" evidence="5">
    <location>
        <position position="51"/>
    </location>
</feature>
<dbReference type="RefSeq" id="WP_110548738.1">
    <property type="nucleotide sequence ID" value="NZ_AP014610.1"/>
</dbReference>
<dbReference type="GO" id="GO:0160148">
    <property type="term" value="F:tRNA pseudouridine(55) synthase activity"/>
    <property type="evidence" value="ECO:0007669"/>
    <property type="project" value="UniProtKB-EC"/>
</dbReference>
<dbReference type="InterPro" id="IPR002501">
    <property type="entry name" value="PsdUridine_synth_N"/>
</dbReference>
<dbReference type="CDD" id="cd02573">
    <property type="entry name" value="PseudoU_synth_EcTruB"/>
    <property type="match status" value="1"/>
</dbReference>
<sequence length="222" mass="25506">MIKNCSEFEKGKLLLIDKPWGWTSFEVVKRIKKKIIGFSKRIKIGHAGTLDPLATGLLIILTGKYTKKVDFIQNYKKTYTGIIKMGCVTPSFDSETKEYNFSSTSHITPELIQKISKKFIGEINQYPPCFSALKIKGKRFYEYARKGKKIKNMKPRRVIIYQFHILKIGIPYIKFLIECGKGTYIRSIAQDFGIKISSGAYLLSLRRERIGPFSIKDSSKEL</sequence>
<reference evidence="7 8" key="1">
    <citation type="submission" date="2014-06" db="EMBL/GenBank/DDBJ databases">
        <title>Genome sequence of the intracellular symbiont Blattabacterium cuenoti, strain CPU2 from the wood feeding cockroach Cryptocercus punctulatus.</title>
        <authorList>
            <person name="Kinjo Y."/>
            <person name="Ohkuma M."/>
            <person name="Tokuda G."/>
        </authorList>
    </citation>
    <scope>NUCLEOTIDE SEQUENCE [LARGE SCALE GENOMIC DNA]</scope>
    <source>
        <strain evidence="7 8">CPU2</strain>
    </source>
</reference>
<dbReference type="HAMAP" id="MF_01080">
    <property type="entry name" value="TruB_bact"/>
    <property type="match status" value="1"/>
</dbReference>
<dbReference type="PANTHER" id="PTHR13767:SF2">
    <property type="entry name" value="PSEUDOURIDYLATE SYNTHASE TRUB1"/>
    <property type="match status" value="1"/>
</dbReference>
<organism evidence="7 8">
    <name type="scientific">Blattabacterium punctulatus CPU2</name>
    <dbReference type="NCBI Taxonomy" id="1457032"/>
    <lineage>
        <taxon>Bacteria</taxon>
        <taxon>Pseudomonadati</taxon>
        <taxon>Bacteroidota</taxon>
        <taxon>Flavobacteriia</taxon>
        <taxon>Flavobacteriales</taxon>
        <taxon>Blattabacteriaceae</taxon>
        <taxon>Blattabacterium</taxon>
    </lineage>
</organism>
<dbReference type="NCBIfam" id="TIGR00431">
    <property type="entry name" value="TruB"/>
    <property type="match status" value="1"/>
</dbReference>
<protein>
    <recommendedName>
        <fullName evidence="5">tRNA pseudouridine synthase B</fullName>
        <ecNumber evidence="5">5.4.99.25</ecNumber>
    </recommendedName>
    <alternativeName>
        <fullName evidence="5">tRNA pseudouridine(55) synthase</fullName>
        <shortName evidence="5">Psi55 synthase</shortName>
    </alternativeName>
    <alternativeName>
        <fullName evidence="5">tRNA pseudouridylate synthase</fullName>
    </alternativeName>
    <alternativeName>
        <fullName evidence="5">tRNA-uridine isomerase</fullName>
    </alternativeName>
</protein>
<dbReference type="Gene3D" id="3.30.2350.10">
    <property type="entry name" value="Pseudouridine synthase"/>
    <property type="match status" value="1"/>
</dbReference>
<dbReference type="EC" id="5.4.99.25" evidence="5"/>
<dbReference type="Proteomes" id="UP000262607">
    <property type="component" value="Chromosome"/>
</dbReference>
<dbReference type="EMBL" id="AP014610">
    <property type="protein sequence ID" value="BBA17765.1"/>
    <property type="molecule type" value="Genomic_DNA"/>
</dbReference>
<dbReference type="SUPFAM" id="SSF55120">
    <property type="entry name" value="Pseudouridine synthase"/>
    <property type="match status" value="1"/>
</dbReference>
<dbReference type="GO" id="GO:0031119">
    <property type="term" value="P:tRNA pseudouridine synthesis"/>
    <property type="evidence" value="ECO:0007669"/>
    <property type="project" value="UniProtKB-UniRule"/>
</dbReference>
<feature type="domain" description="Pseudouridine synthase II N-terminal" evidence="6">
    <location>
        <begin position="41"/>
        <end position="185"/>
    </location>
</feature>
<evidence type="ECO:0000313" key="7">
    <source>
        <dbReference type="EMBL" id="BBA17765.1"/>
    </source>
</evidence>
<dbReference type="AlphaFoldDB" id="A0AAD1CM28"/>